<dbReference type="RefSeq" id="WP_182809125.1">
    <property type="nucleotide sequence ID" value="NZ_JACJFM010000014.1"/>
</dbReference>
<keyword evidence="2" id="KW-0812">Transmembrane</keyword>
<dbReference type="GO" id="GO:0016780">
    <property type="term" value="F:phosphotransferase activity, for other substituted phosphate groups"/>
    <property type="evidence" value="ECO:0007669"/>
    <property type="project" value="TreeGrafter"/>
</dbReference>
<dbReference type="AlphaFoldDB" id="A0A839IPB5"/>
<keyword evidence="5" id="KW-1185">Reference proteome</keyword>
<dbReference type="PANTHER" id="PTHR30576:SF0">
    <property type="entry name" value="UNDECAPRENYL-PHOSPHATE N-ACETYLGALACTOSAMINYL 1-PHOSPHATE TRANSFERASE-RELATED"/>
    <property type="match status" value="1"/>
</dbReference>
<evidence type="ECO:0000313" key="5">
    <source>
        <dbReference type="Proteomes" id="UP000565262"/>
    </source>
</evidence>
<reference evidence="4 5" key="1">
    <citation type="submission" date="2020-08" db="EMBL/GenBank/DDBJ databases">
        <title>Oceanospirillum sp. nov. isolated from marine sediment.</title>
        <authorList>
            <person name="Ji X."/>
        </authorList>
    </citation>
    <scope>NUCLEOTIDE SEQUENCE [LARGE SCALE GENOMIC DNA]</scope>
    <source>
        <strain evidence="4 5">D5</strain>
    </source>
</reference>
<comment type="caution">
    <text evidence="4">The sequence shown here is derived from an EMBL/GenBank/DDBJ whole genome shotgun (WGS) entry which is preliminary data.</text>
</comment>
<keyword evidence="4" id="KW-0808">Transferase</keyword>
<evidence type="ECO:0000256" key="2">
    <source>
        <dbReference type="SAM" id="Phobius"/>
    </source>
</evidence>
<organism evidence="4 5">
    <name type="scientific">Oceanospirillum sediminis</name>
    <dbReference type="NCBI Taxonomy" id="2760088"/>
    <lineage>
        <taxon>Bacteria</taxon>
        <taxon>Pseudomonadati</taxon>
        <taxon>Pseudomonadota</taxon>
        <taxon>Gammaproteobacteria</taxon>
        <taxon>Oceanospirillales</taxon>
        <taxon>Oceanospirillaceae</taxon>
        <taxon>Oceanospirillum</taxon>
    </lineage>
</organism>
<keyword evidence="2" id="KW-1133">Transmembrane helix</keyword>
<dbReference type="Pfam" id="PF02397">
    <property type="entry name" value="Bac_transf"/>
    <property type="match status" value="1"/>
</dbReference>
<evidence type="ECO:0000259" key="3">
    <source>
        <dbReference type="Pfam" id="PF02397"/>
    </source>
</evidence>
<evidence type="ECO:0000256" key="1">
    <source>
        <dbReference type="ARBA" id="ARBA00006464"/>
    </source>
</evidence>
<proteinExistence type="inferred from homology"/>
<dbReference type="PANTHER" id="PTHR30576">
    <property type="entry name" value="COLANIC BIOSYNTHESIS UDP-GLUCOSE LIPID CARRIER TRANSFERASE"/>
    <property type="match status" value="1"/>
</dbReference>
<protein>
    <submittedName>
        <fullName evidence="4">Sugar transferase</fullName>
    </submittedName>
</protein>
<feature type="domain" description="Bacterial sugar transferase" evidence="3">
    <location>
        <begin position="31"/>
        <end position="224"/>
    </location>
</feature>
<keyword evidence="2" id="KW-0472">Membrane</keyword>
<comment type="similarity">
    <text evidence="1">Belongs to the bacterial sugar transferase family.</text>
</comment>
<dbReference type="InterPro" id="IPR003362">
    <property type="entry name" value="Bact_transf"/>
</dbReference>
<dbReference type="EMBL" id="JACJFM010000014">
    <property type="protein sequence ID" value="MBB1487343.1"/>
    <property type="molecule type" value="Genomic_DNA"/>
</dbReference>
<evidence type="ECO:0000313" key="4">
    <source>
        <dbReference type="EMBL" id="MBB1487343.1"/>
    </source>
</evidence>
<feature type="transmembrane region" description="Helical" evidence="2">
    <location>
        <begin position="36"/>
        <end position="57"/>
    </location>
</feature>
<sequence length="229" mass="25808">MNSFTNSQKTQPSNQNNSLSDYVPHNVRIAKRLFDLFSATLLLLITLPLWPLIILAIRIDSKGPVFFVQQRIGVADAEQFHLFNMIKFRTMVTDAEVASGPVWASKNDPRITKTGRFLRKTRLDELPQLINVLKGEMSMIGPRPERAGIMAKLESQIPLFNERMYGVMPGITGLAQVYQGYDETIEDSRNKLGYDLAYSVSLVGLLSWIRMDLHIALKTVSVVILGRGQ</sequence>
<gene>
    <name evidence="4" type="ORF">H4O21_12070</name>
</gene>
<name>A0A839IPB5_9GAMM</name>
<accession>A0A839IPB5</accession>
<dbReference type="Proteomes" id="UP000565262">
    <property type="component" value="Unassembled WGS sequence"/>
</dbReference>